<dbReference type="InterPro" id="IPR001173">
    <property type="entry name" value="Glyco_trans_2-like"/>
</dbReference>
<dbReference type="PANTHER" id="PTHR43685">
    <property type="entry name" value="GLYCOSYLTRANSFERASE"/>
    <property type="match status" value="1"/>
</dbReference>
<dbReference type="Proteomes" id="UP000261284">
    <property type="component" value="Unassembled WGS sequence"/>
</dbReference>
<dbReference type="OrthoDB" id="9801954at2"/>
<name>A0A3E1NJ59_9BACT</name>
<dbReference type="RefSeq" id="WP_116847895.1">
    <property type="nucleotide sequence ID" value="NZ_QTJU01000004.1"/>
</dbReference>
<comment type="caution">
    <text evidence="4">The sequence shown here is derived from an EMBL/GenBank/DDBJ whole genome shotgun (WGS) entry which is preliminary data.</text>
</comment>
<dbReference type="CDD" id="cd06420">
    <property type="entry name" value="GT2_Chondriotin_Pol_N"/>
    <property type="match status" value="1"/>
</dbReference>
<dbReference type="AlphaFoldDB" id="A0A3E1NJ59"/>
<evidence type="ECO:0000313" key="5">
    <source>
        <dbReference type="Proteomes" id="UP000261284"/>
    </source>
</evidence>
<dbReference type="InterPro" id="IPR027791">
    <property type="entry name" value="Galactosyl_T_C"/>
</dbReference>
<keyword evidence="1 4" id="KW-0808">Transferase</keyword>
<dbReference type="EMBL" id="QTJU01000004">
    <property type="protein sequence ID" value="RFM27818.1"/>
    <property type="molecule type" value="Genomic_DNA"/>
</dbReference>
<feature type="domain" description="Galactosyltransferase C-terminal" evidence="3">
    <location>
        <begin position="176"/>
        <end position="232"/>
    </location>
</feature>
<evidence type="ECO:0000256" key="1">
    <source>
        <dbReference type="ARBA" id="ARBA00022679"/>
    </source>
</evidence>
<dbReference type="SUPFAM" id="SSF53448">
    <property type="entry name" value="Nucleotide-diphospho-sugar transferases"/>
    <property type="match status" value="1"/>
</dbReference>
<dbReference type="GO" id="GO:0016740">
    <property type="term" value="F:transferase activity"/>
    <property type="evidence" value="ECO:0007669"/>
    <property type="project" value="UniProtKB-KW"/>
</dbReference>
<dbReference type="Gene3D" id="3.90.550.10">
    <property type="entry name" value="Spore Coat Polysaccharide Biosynthesis Protein SpsA, Chain A"/>
    <property type="match status" value="1"/>
</dbReference>
<dbReference type="PANTHER" id="PTHR43685:SF3">
    <property type="entry name" value="SLR2126 PROTEIN"/>
    <property type="match status" value="1"/>
</dbReference>
<keyword evidence="5" id="KW-1185">Reference proteome</keyword>
<evidence type="ECO:0000259" key="2">
    <source>
        <dbReference type="Pfam" id="PF00535"/>
    </source>
</evidence>
<dbReference type="Pfam" id="PF00535">
    <property type="entry name" value="Glycos_transf_2"/>
    <property type="match status" value="1"/>
</dbReference>
<organism evidence="4 5">
    <name type="scientific">Deminuibacter soli</name>
    <dbReference type="NCBI Taxonomy" id="2291815"/>
    <lineage>
        <taxon>Bacteria</taxon>
        <taxon>Pseudomonadati</taxon>
        <taxon>Bacteroidota</taxon>
        <taxon>Chitinophagia</taxon>
        <taxon>Chitinophagales</taxon>
        <taxon>Chitinophagaceae</taxon>
        <taxon>Deminuibacter</taxon>
    </lineage>
</organism>
<evidence type="ECO:0000259" key="3">
    <source>
        <dbReference type="Pfam" id="PF02709"/>
    </source>
</evidence>
<evidence type="ECO:0000313" key="4">
    <source>
        <dbReference type="EMBL" id="RFM27818.1"/>
    </source>
</evidence>
<dbReference type="InterPro" id="IPR029044">
    <property type="entry name" value="Nucleotide-diphossugar_trans"/>
</dbReference>
<dbReference type="InterPro" id="IPR050834">
    <property type="entry name" value="Glycosyltransf_2"/>
</dbReference>
<proteinExistence type="predicted"/>
<accession>A0A3E1NJ59</accession>
<dbReference type="Pfam" id="PF02709">
    <property type="entry name" value="Glyco_transf_7C"/>
    <property type="match status" value="1"/>
</dbReference>
<sequence length="264" mass="30452">MQQVISVGVLVSTYNWPQALERIFLSILKQTRLPDELLIADDGSGEETRYLVDRYRNIFRFPVQHAWHEDKGFRKSVILNKAVKLARADYIIEIDGDIILHPKFIEDHLKQAQPGYFVQGSRAILSEDITKRLLHNQHARLHFLSAGIHNRFNAIRAPLFSFLIKTNALSPANTKACNLAFWRKDFLAVNGYNNLFRGWGLEDNEFAARLIHGGILKKRLKLAAICYHLHHECNSKAAFNKNKKRYVQTIHHRIVTCANGYLQV</sequence>
<feature type="domain" description="Glycosyltransferase 2-like" evidence="2">
    <location>
        <begin position="9"/>
        <end position="167"/>
    </location>
</feature>
<reference evidence="4 5" key="1">
    <citation type="submission" date="2018-08" db="EMBL/GenBank/DDBJ databases">
        <title>Chitinophagaceae sp. K23C18032701, a novel bacterium isolated from forest soil.</title>
        <authorList>
            <person name="Wang C."/>
        </authorList>
    </citation>
    <scope>NUCLEOTIDE SEQUENCE [LARGE SCALE GENOMIC DNA]</scope>
    <source>
        <strain evidence="4 5">K23C18032701</strain>
    </source>
</reference>
<protein>
    <submittedName>
        <fullName evidence="4">Glycosyltransferase</fullName>
    </submittedName>
</protein>
<gene>
    <name evidence="4" type="ORF">DXN05_14075</name>
</gene>